<reference evidence="6 7" key="1">
    <citation type="submission" date="2017-11" db="EMBL/GenBank/DDBJ databases">
        <authorList>
            <person name="Kracher B."/>
        </authorList>
    </citation>
    <scope>NUCLEOTIDE SEQUENCE [LARGE SCALE GENOMIC DNA]</scope>
    <source>
        <strain evidence="6 7">RACE1</strain>
    </source>
</reference>
<proteinExistence type="inferred from homology"/>
<dbReference type="EMBL" id="UNSH01000042">
    <property type="protein sequence ID" value="SZF02325.1"/>
    <property type="molecule type" value="Genomic_DNA"/>
</dbReference>
<dbReference type="GO" id="GO:0020037">
    <property type="term" value="F:heme binding"/>
    <property type="evidence" value="ECO:0007669"/>
    <property type="project" value="InterPro"/>
</dbReference>
<dbReference type="Gene3D" id="1.10.630.10">
    <property type="entry name" value="Cytochrome P450"/>
    <property type="match status" value="1"/>
</dbReference>
<name>A0A383URY2_BLUHO</name>
<evidence type="ECO:0000256" key="3">
    <source>
        <dbReference type="ARBA" id="ARBA00022723"/>
    </source>
</evidence>
<dbReference type="GO" id="GO:0005506">
    <property type="term" value="F:iron ion binding"/>
    <property type="evidence" value="ECO:0007669"/>
    <property type="project" value="InterPro"/>
</dbReference>
<sequence>MWSSKLFFLIGLVTVAFFLRKRLQKIPPSERFLRHANADNTKKHGGESNVSNKKKRLYPTLFDPDLKKRALVNRRLVRMFGLDNAFTTEDKEQYDRYMSLVRKKLGAFSDAYWVATSRHASICSGYLIEKTQKSGALNLASLVQCLTFRIMLSNFISDTLHPSDSQIELLADRVNSLWMASKDPEVTPEKEEASKRGLFVLLDDIFGEPVVEGKKNPLNLIIPAYESIWRVVFRCFLEVRFRSSLMQRQNFEESLARFLKAPKSDTFGYGDQNSTPVAFLVNEALRMYPPTRRISRQTTSGIIKVDIESMHRDPKIWGTDASCFRPSRWIQIPNEAKVSFIPFGAGKFECPAKRTVGPMMIGLLVASLTTVLGDGFTLSEELKEGPLPNEREALKDLKLLFH</sequence>
<dbReference type="PANTHER" id="PTHR24305:SF232">
    <property type="entry name" value="P450, PUTATIVE (EUROFUNG)-RELATED"/>
    <property type="match status" value="1"/>
</dbReference>
<feature type="signal peptide" evidence="5">
    <location>
        <begin position="1"/>
        <end position="18"/>
    </location>
</feature>
<dbReference type="GO" id="GO:0004497">
    <property type="term" value="F:monooxygenase activity"/>
    <property type="evidence" value="ECO:0007669"/>
    <property type="project" value="InterPro"/>
</dbReference>
<dbReference type="InterPro" id="IPR036396">
    <property type="entry name" value="Cyt_P450_sf"/>
</dbReference>
<evidence type="ECO:0000256" key="4">
    <source>
        <dbReference type="ARBA" id="ARBA00023004"/>
    </source>
</evidence>
<keyword evidence="5" id="KW-0732">Signal</keyword>
<evidence type="ECO:0000256" key="5">
    <source>
        <dbReference type="SAM" id="SignalP"/>
    </source>
</evidence>
<evidence type="ECO:0000256" key="1">
    <source>
        <dbReference type="ARBA" id="ARBA00001971"/>
    </source>
</evidence>
<comment type="cofactor">
    <cofactor evidence="1">
        <name>heme</name>
        <dbReference type="ChEBI" id="CHEBI:30413"/>
    </cofactor>
</comment>
<dbReference type="InterPro" id="IPR001128">
    <property type="entry name" value="Cyt_P450"/>
</dbReference>
<keyword evidence="4" id="KW-0408">Iron</keyword>
<protein>
    <recommendedName>
        <fullName evidence="8">Cytochrome P450</fullName>
    </recommendedName>
</protein>
<feature type="chain" id="PRO_5016789557" description="Cytochrome P450" evidence="5">
    <location>
        <begin position="19"/>
        <end position="402"/>
    </location>
</feature>
<dbReference type="PANTHER" id="PTHR24305">
    <property type="entry name" value="CYTOCHROME P450"/>
    <property type="match status" value="1"/>
</dbReference>
<accession>A0A383URY2</accession>
<comment type="similarity">
    <text evidence="2">Belongs to the cytochrome P450 family.</text>
</comment>
<keyword evidence="3" id="KW-0479">Metal-binding</keyword>
<dbReference type="SUPFAM" id="SSF48264">
    <property type="entry name" value="Cytochrome P450"/>
    <property type="match status" value="1"/>
</dbReference>
<dbReference type="Proteomes" id="UP000275772">
    <property type="component" value="Unassembled WGS sequence"/>
</dbReference>
<dbReference type="Pfam" id="PF00067">
    <property type="entry name" value="p450"/>
    <property type="match status" value="1"/>
</dbReference>
<evidence type="ECO:0000313" key="6">
    <source>
        <dbReference type="EMBL" id="SZF02325.1"/>
    </source>
</evidence>
<organism evidence="6 7">
    <name type="scientific">Blumeria hordei</name>
    <name type="common">Barley powdery mildew</name>
    <name type="synonym">Blumeria graminis f. sp. hordei</name>
    <dbReference type="NCBI Taxonomy" id="2867405"/>
    <lineage>
        <taxon>Eukaryota</taxon>
        <taxon>Fungi</taxon>
        <taxon>Dikarya</taxon>
        <taxon>Ascomycota</taxon>
        <taxon>Pezizomycotina</taxon>
        <taxon>Leotiomycetes</taxon>
        <taxon>Erysiphales</taxon>
        <taxon>Erysiphaceae</taxon>
        <taxon>Blumeria</taxon>
    </lineage>
</organism>
<dbReference type="InterPro" id="IPR050121">
    <property type="entry name" value="Cytochrome_P450_monoxygenase"/>
</dbReference>
<dbReference type="AlphaFoldDB" id="A0A383URY2"/>
<evidence type="ECO:0008006" key="8">
    <source>
        <dbReference type="Google" id="ProtNLM"/>
    </source>
</evidence>
<evidence type="ECO:0000313" key="7">
    <source>
        <dbReference type="Proteomes" id="UP000275772"/>
    </source>
</evidence>
<dbReference type="GO" id="GO:0016705">
    <property type="term" value="F:oxidoreductase activity, acting on paired donors, with incorporation or reduction of molecular oxygen"/>
    <property type="evidence" value="ECO:0007669"/>
    <property type="project" value="InterPro"/>
</dbReference>
<gene>
    <name evidence="6" type="ORF">BLGHR1_13104</name>
</gene>
<evidence type="ECO:0000256" key="2">
    <source>
        <dbReference type="ARBA" id="ARBA00010617"/>
    </source>
</evidence>
<dbReference type="VEuPathDB" id="FungiDB:BLGHR1_13104"/>